<dbReference type="EMBL" id="JGWH01000175">
    <property type="protein sequence ID" value="KCV30603.1"/>
    <property type="molecule type" value="Genomic_DNA"/>
</dbReference>
<gene>
    <name evidence="1" type="ORF">L490_0287</name>
</gene>
<name>A0ABR4R6Y6_BORBO</name>
<sequence length="53" mass="5985">MADRRIQYARILWGFEPAAGVVLFPEEIPESGLYLEGARKTITVNAYERDTAV</sequence>
<accession>A0ABR4R6Y6</accession>
<protein>
    <submittedName>
        <fullName evidence="1">N-acetyltransferase YedL</fullName>
    </submittedName>
</protein>
<reference evidence="1 2" key="1">
    <citation type="submission" date="2014-03" db="EMBL/GenBank/DDBJ databases">
        <title>Genome sequence of Bordetella bronchiseptica.</title>
        <authorList>
            <person name="Harvill E."/>
            <person name="Goodfield L.L."/>
            <person name="Ivanov Y.V."/>
            <person name="Meyer J.A."/>
            <person name="Muse S.J."/>
            <person name="Jacobs N."/>
            <person name="Bendor L."/>
            <person name="Smallridge W.E."/>
            <person name="Brinkac L.M."/>
            <person name="Sanka R."/>
            <person name="Kim M."/>
            <person name="Losada L."/>
        </authorList>
    </citation>
    <scope>NUCLEOTIDE SEQUENCE [LARGE SCALE GENOMIC DNA]</scope>
    <source>
        <strain evidence="1 2">00-P-2796</strain>
    </source>
</reference>
<organism evidence="1 2">
    <name type="scientific">Bordetella bronchiseptica 00-P-2796</name>
    <dbReference type="NCBI Taxonomy" id="1331199"/>
    <lineage>
        <taxon>Bacteria</taxon>
        <taxon>Pseudomonadati</taxon>
        <taxon>Pseudomonadota</taxon>
        <taxon>Betaproteobacteria</taxon>
        <taxon>Burkholderiales</taxon>
        <taxon>Alcaligenaceae</taxon>
        <taxon>Bordetella</taxon>
    </lineage>
</organism>
<comment type="caution">
    <text evidence="1">The sequence shown here is derived from an EMBL/GenBank/DDBJ whole genome shotgun (WGS) entry which is preliminary data.</text>
</comment>
<evidence type="ECO:0000313" key="2">
    <source>
        <dbReference type="Proteomes" id="UP000025756"/>
    </source>
</evidence>
<evidence type="ECO:0000313" key="1">
    <source>
        <dbReference type="EMBL" id="KCV30603.1"/>
    </source>
</evidence>
<keyword evidence="2" id="KW-1185">Reference proteome</keyword>
<dbReference type="Proteomes" id="UP000025756">
    <property type="component" value="Unassembled WGS sequence"/>
</dbReference>
<proteinExistence type="predicted"/>